<dbReference type="InterPro" id="IPR036236">
    <property type="entry name" value="Znf_C2H2_sf"/>
</dbReference>
<evidence type="ECO:0000256" key="3">
    <source>
        <dbReference type="ARBA" id="ARBA00022737"/>
    </source>
</evidence>
<proteinExistence type="predicted"/>
<feature type="compositionally biased region" description="Polar residues" evidence="8">
    <location>
        <begin position="415"/>
        <end position="434"/>
    </location>
</feature>
<evidence type="ECO:0000256" key="8">
    <source>
        <dbReference type="SAM" id="MobiDB-lite"/>
    </source>
</evidence>
<keyword evidence="5" id="KW-0862">Zinc</keyword>
<name>A0AAD5SYM4_9FUNG</name>
<feature type="compositionally biased region" description="Acidic residues" evidence="8">
    <location>
        <begin position="214"/>
        <end position="224"/>
    </location>
</feature>
<dbReference type="GO" id="GO:0005634">
    <property type="term" value="C:nucleus"/>
    <property type="evidence" value="ECO:0007669"/>
    <property type="project" value="UniProtKB-SubCell"/>
</dbReference>
<sequence length="577" mass="64387">MNTEPRQHYGTDYDVHFSGLKLDSTTVNGTAVNNNNNNSSSNNNNSTDGFTFSSSHSSIHPSESASNAVTRQNLQQQQAVALAKAQAGIRQLQSQEQQNKQQQPLSHYPLQQQHLSQQPIKQDAAQFYANSPVSLPVQHFSLQSNPQFANHVQTPAQLPQPLSSGLLQMNHHPMQHSSILPQNNTQNFLTFQQNPPQPELNPTERWGQFLEEAPREEDEEDSVDDAGQNLPTGNSNYNSDSGYQNSYFMQPSSEGTGAGQFQPHPSPPHDPSFGSVSFYPQGQPIQPAAGRVVPYGYETAGSNGAVRIQPQNVDQRHFSGGDPQNIQLPLPGDSIGNGGGLYSVNVIDQQQQQHHQHLPQPSHYYQPAQFQSHQSQHQHSQQIHLQQSQQQFYAPQPLPPHQQQKQQPQHPYNDSEYSATINMNTSHTGGNANTYLAPPPSSQHIQYHTSDTIANYRPHHLNNTNNNASTMSTISTNHSSSSVAMTPGPKGLFYCTEPGCTKVFDRQQKLKSHSVSHKADRPFICGYCNLAFQRNHDLTRHMRLHTNEKPHKCMMCTKSFMRADALKRHCKIDHGEV</sequence>
<keyword evidence="11" id="KW-1185">Reference proteome</keyword>
<keyword evidence="4 7" id="KW-0863">Zinc-finger</keyword>
<dbReference type="InterPro" id="IPR050331">
    <property type="entry name" value="Zinc_finger"/>
</dbReference>
<evidence type="ECO:0000256" key="5">
    <source>
        <dbReference type="ARBA" id="ARBA00022833"/>
    </source>
</evidence>
<feature type="compositionally biased region" description="Polar residues" evidence="8">
    <location>
        <begin position="229"/>
        <end position="255"/>
    </location>
</feature>
<dbReference type="GO" id="GO:0010468">
    <property type="term" value="P:regulation of gene expression"/>
    <property type="evidence" value="ECO:0007669"/>
    <property type="project" value="TreeGrafter"/>
</dbReference>
<dbReference type="EMBL" id="JADGJH010001061">
    <property type="protein sequence ID" value="KAJ3119434.1"/>
    <property type="molecule type" value="Genomic_DNA"/>
</dbReference>
<evidence type="ECO:0000313" key="11">
    <source>
        <dbReference type="Proteomes" id="UP001211907"/>
    </source>
</evidence>
<dbReference type="AlphaFoldDB" id="A0AAD5SYM4"/>
<organism evidence="10 11">
    <name type="scientific">Physocladia obscura</name>
    <dbReference type="NCBI Taxonomy" id="109957"/>
    <lineage>
        <taxon>Eukaryota</taxon>
        <taxon>Fungi</taxon>
        <taxon>Fungi incertae sedis</taxon>
        <taxon>Chytridiomycota</taxon>
        <taxon>Chytridiomycota incertae sedis</taxon>
        <taxon>Chytridiomycetes</taxon>
        <taxon>Chytridiales</taxon>
        <taxon>Chytriomycetaceae</taxon>
        <taxon>Physocladia</taxon>
    </lineage>
</organism>
<feature type="compositionally biased region" description="Low complexity" evidence="8">
    <location>
        <begin position="401"/>
        <end position="411"/>
    </location>
</feature>
<feature type="domain" description="C2H2-type" evidence="9">
    <location>
        <begin position="551"/>
        <end position="577"/>
    </location>
</feature>
<dbReference type="SUPFAM" id="SSF57667">
    <property type="entry name" value="beta-beta-alpha zinc fingers"/>
    <property type="match status" value="1"/>
</dbReference>
<dbReference type="SMART" id="SM00355">
    <property type="entry name" value="ZnF_C2H2"/>
    <property type="match status" value="3"/>
</dbReference>
<dbReference type="Pfam" id="PF00096">
    <property type="entry name" value="zf-C2H2"/>
    <property type="match status" value="1"/>
</dbReference>
<feature type="region of interest" description="Disordered" evidence="8">
    <location>
        <begin position="314"/>
        <end position="342"/>
    </location>
</feature>
<dbReference type="FunFam" id="3.30.160.60:FF:000145">
    <property type="entry name" value="Zinc finger protein 574"/>
    <property type="match status" value="1"/>
</dbReference>
<dbReference type="FunFam" id="3.30.160.60:FF:000446">
    <property type="entry name" value="Zinc finger protein"/>
    <property type="match status" value="1"/>
</dbReference>
<dbReference type="PROSITE" id="PS00028">
    <property type="entry name" value="ZINC_FINGER_C2H2_1"/>
    <property type="match status" value="3"/>
</dbReference>
<comment type="subcellular location">
    <subcellularLocation>
        <location evidence="1">Nucleus</location>
    </subcellularLocation>
</comment>
<dbReference type="Gene3D" id="3.30.160.60">
    <property type="entry name" value="Classic Zinc Finger"/>
    <property type="match status" value="3"/>
</dbReference>
<evidence type="ECO:0000259" key="9">
    <source>
        <dbReference type="PROSITE" id="PS50157"/>
    </source>
</evidence>
<keyword evidence="3" id="KW-0677">Repeat</keyword>
<keyword evidence="6" id="KW-0539">Nucleus</keyword>
<evidence type="ECO:0000256" key="1">
    <source>
        <dbReference type="ARBA" id="ARBA00004123"/>
    </source>
</evidence>
<feature type="region of interest" description="Disordered" evidence="8">
    <location>
        <begin position="28"/>
        <end position="72"/>
    </location>
</feature>
<dbReference type="PANTHER" id="PTHR16515">
    <property type="entry name" value="PR DOMAIN ZINC FINGER PROTEIN"/>
    <property type="match status" value="1"/>
</dbReference>
<feature type="domain" description="C2H2-type" evidence="9">
    <location>
        <begin position="493"/>
        <end position="522"/>
    </location>
</feature>
<accession>A0AAD5SYM4</accession>
<feature type="region of interest" description="Disordered" evidence="8">
    <location>
        <begin position="212"/>
        <end position="275"/>
    </location>
</feature>
<protein>
    <recommendedName>
        <fullName evidence="9">C2H2-type domain-containing protein</fullName>
    </recommendedName>
</protein>
<dbReference type="PANTHER" id="PTHR16515:SF49">
    <property type="entry name" value="GASTRULA ZINC FINGER PROTEIN XLCGF49.1-LIKE-RELATED"/>
    <property type="match status" value="1"/>
</dbReference>
<feature type="domain" description="C2H2-type" evidence="9">
    <location>
        <begin position="523"/>
        <end position="550"/>
    </location>
</feature>
<reference evidence="10" key="1">
    <citation type="submission" date="2020-05" db="EMBL/GenBank/DDBJ databases">
        <title>Phylogenomic resolution of chytrid fungi.</title>
        <authorList>
            <person name="Stajich J.E."/>
            <person name="Amses K."/>
            <person name="Simmons R."/>
            <person name="Seto K."/>
            <person name="Myers J."/>
            <person name="Bonds A."/>
            <person name="Quandt C.A."/>
            <person name="Barry K."/>
            <person name="Liu P."/>
            <person name="Grigoriev I."/>
            <person name="Longcore J.E."/>
            <person name="James T.Y."/>
        </authorList>
    </citation>
    <scope>NUCLEOTIDE SEQUENCE</scope>
    <source>
        <strain evidence="10">JEL0513</strain>
    </source>
</reference>
<feature type="region of interest" description="Disordered" evidence="8">
    <location>
        <begin position="368"/>
        <end position="435"/>
    </location>
</feature>
<dbReference type="InterPro" id="IPR013087">
    <property type="entry name" value="Znf_C2H2_type"/>
</dbReference>
<feature type="compositionally biased region" description="Low complexity" evidence="8">
    <location>
        <begin position="368"/>
        <end position="391"/>
    </location>
</feature>
<comment type="caution">
    <text evidence="10">The sequence shown here is derived from an EMBL/GenBank/DDBJ whole genome shotgun (WGS) entry which is preliminary data.</text>
</comment>
<evidence type="ECO:0000256" key="7">
    <source>
        <dbReference type="PROSITE-ProRule" id="PRU00042"/>
    </source>
</evidence>
<evidence type="ECO:0000256" key="4">
    <source>
        <dbReference type="ARBA" id="ARBA00022771"/>
    </source>
</evidence>
<dbReference type="GO" id="GO:0008270">
    <property type="term" value="F:zinc ion binding"/>
    <property type="evidence" value="ECO:0007669"/>
    <property type="project" value="UniProtKB-KW"/>
</dbReference>
<evidence type="ECO:0000256" key="6">
    <source>
        <dbReference type="ARBA" id="ARBA00023242"/>
    </source>
</evidence>
<keyword evidence="2" id="KW-0479">Metal-binding</keyword>
<evidence type="ECO:0000313" key="10">
    <source>
        <dbReference type="EMBL" id="KAJ3119434.1"/>
    </source>
</evidence>
<evidence type="ECO:0000256" key="2">
    <source>
        <dbReference type="ARBA" id="ARBA00022723"/>
    </source>
</evidence>
<dbReference type="PROSITE" id="PS50157">
    <property type="entry name" value="ZINC_FINGER_C2H2_2"/>
    <property type="match status" value="3"/>
</dbReference>
<dbReference type="Proteomes" id="UP001211907">
    <property type="component" value="Unassembled WGS sequence"/>
</dbReference>
<gene>
    <name evidence="10" type="ORF">HK100_000322</name>
</gene>